<dbReference type="HOGENOM" id="CLU_3219673_0_0_10"/>
<evidence type="ECO:0000313" key="2">
    <source>
        <dbReference type="Proteomes" id="UP000005510"/>
    </source>
</evidence>
<dbReference type="Proteomes" id="UP000005510">
    <property type="component" value="Unassembled WGS sequence"/>
</dbReference>
<comment type="caution">
    <text evidence="1">The sequence shown here is derived from an EMBL/GenBank/DDBJ whole genome shotgun (WGS) entry which is preliminary data.</text>
</comment>
<dbReference type="STRING" id="537006.PRABACTJOHN_02023"/>
<protein>
    <submittedName>
        <fullName evidence="1">Uncharacterized protein</fullName>
    </submittedName>
</protein>
<accession>B7BAG6</accession>
<gene>
    <name evidence="1" type="ORF">PRABACTJOHN_02023</name>
</gene>
<name>B7BAG6_9BACT</name>
<sequence>MTIQIYDKDFGFWKEERKFCLLVDIHPERLQESVKIELCLLLLF</sequence>
<organism evidence="1 2">
    <name type="scientific">Parabacteroides johnsonii DSM 18315</name>
    <dbReference type="NCBI Taxonomy" id="537006"/>
    <lineage>
        <taxon>Bacteria</taxon>
        <taxon>Pseudomonadati</taxon>
        <taxon>Bacteroidota</taxon>
        <taxon>Bacteroidia</taxon>
        <taxon>Bacteroidales</taxon>
        <taxon>Tannerellaceae</taxon>
        <taxon>Parabacteroides</taxon>
    </lineage>
</organism>
<dbReference type="AlphaFoldDB" id="B7BAG6"/>
<evidence type="ECO:0000313" key="1">
    <source>
        <dbReference type="EMBL" id="EEC96573.1"/>
    </source>
</evidence>
<reference evidence="1 2" key="1">
    <citation type="submission" date="2008-10" db="EMBL/GenBank/DDBJ databases">
        <title>Draft genome sequence of Parabacteroides johnsonii (DSM 18315).</title>
        <authorList>
            <person name="Sudarsanam P."/>
            <person name="Ley R."/>
            <person name="Guruge J."/>
            <person name="Turnbaugh P.J."/>
            <person name="Mahowald M."/>
            <person name="Liep D."/>
            <person name="Gordon J."/>
        </authorList>
    </citation>
    <scope>NUCLEOTIDE SEQUENCE [LARGE SCALE GENOMIC DNA]</scope>
    <source>
        <strain evidence="1 2">DSM 18315</strain>
    </source>
</reference>
<reference evidence="1 2" key="2">
    <citation type="submission" date="2008-10" db="EMBL/GenBank/DDBJ databases">
        <authorList>
            <person name="Fulton L."/>
            <person name="Clifton S."/>
            <person name="Fulton B."/>
            <person name="Xu J."/>
            <person name="Minx P."/>
            <person name="Pepin K.H."/>
            <person name="Johnson M."/>
            <person name="Bhonagiri V."/>
            <person name="Nash W.E."/>
            <person name="Mardis E.R."/>
            <person name="Wilson R.K."/>
        </authorList>
    </citation>
    <scope>NUCLEOTIDE SEQUENCE [LARGE SCALE GENOMIC DNA]</scope>
    <source>
        <strain evidence="1 2">DSM 18315</strain>
    </source>
</reference>
<proteinExistence type="predicted"/>
<dbReference type="EMBL" id="ABYH01000228">
    <property type="protein sequence ID" value="EEC96573.1"/>
    <property type="molecule type" value="Genomic_DNA"/>
</dbReference>